<dbReference type="EMBL" id="FLUV01001839">
    <property type="protein sequence ID" value="SBW25021.1"/>
    <property type="molecule type" value="Genomic_DNA"/>
</dbReference>
<evidence type="ECO:0000313" key="2">
    <source>
        <dbReference type="Proteomes" id="UP000199013"/>
    </source>
</evidence>
<reference evidence="2" key="1">
    <citation type="submission" date="2016-02" db="EMBL/GenBank/DDBJ databases">
        <authorList>
            <person name="Wibberg D."/>
        </authorList>
    </citation>
    <scope>NUCLEOTIDE SEQUENCE [LARGE SCALE GENOMIC DNA]</scope>
</reference>
<keyword evidence="2" id="KW-1185">Reference proteome</keyword>
<organism evidence="1 2">
    <name type="scientific">Candidatus Protofrankia californiensis</name>
    <dbReference type="NCBI Taxonomy" id="1839754"/>
    <lineage>
        <taxon>Bacteria</taxon>
        <taxon>Bacillati</taxon>
        <taxon>Actinomycetota</taxon>
        <taxon>Actinomycetes</taxon>
        <taxon>Frankiales</taxon>
        <taxon>Frankiaceae</taxon>
        <taxon>Protofrankia</taxon>
    </lineage>
</organism>
<dbReference type="AlphaFoldDB" id="A0A1C3P5D6"/>
<accession>A0A1C3P5D6</accession>
<gene>
    <name evidence="1" type="ORF">FDG2_4392</name>
</gene>
<evidence type="ECO:0000313" key="1">
    <source>
        <dbReference type="EMBL" id="SBW25021.1"/>
    </source>
</evidence>
<dbReference type="Proteomes" id="UP000199013">
    <property type="component" value="Unassembled WGS sequence"/>
</dbReference>
<proteinExistence type="predicted"/>
<protein>
    <submittedName>
        <fullName evidence="1">Uncharacterized protein</fullName>
    </submittedName>
</protein>
<name>A0A1C3P5D6_9ACTN</name>
<sequence length="51" mass="5417">MTDHATRARRDAIRAEYAVEEAEAAGAEALENEQACASMPPVVALICLAET</sequence>